<evidence type="ECO:0000256" key="1">
    <source>
        <dbReference type="SAM" id="Coils"/>
    </source>
</evidence>
<proteinExistence type="predicted"/>
<evidence type="ECO:0008006" key="4">
    <source>
        <dbReference type="Google" id="ProtNLM"/>
    </source>
</evidence>
<dbReference type="RefSeq" id="WP_064551849.1">
    <property type="nucleotide sequence ID" value="NZ_LXMA01000023.1"/>
</dbReference>
<name>A0A1B7KS51_PARTM</name>
<organism evidence="2 3">
    <name type="scientific">Parageobacillus thermoglucosidasius</name>
    <name type="common">Geobacillus thermoglucosidasius</name>
    <dbReference type="NCBI Taxonomy" id="1426"/>
    <lineage>
        <taxon>Bacteria</taxon>
        <taxon>Bacillati</taxon>
        <taxon>Bacillota</taxon>
        <taxon>Bacilli</taxon>
        <taxon>Bacillales</taxon>
        <taxon>Anoxybacillaceae</taxon>
        <taxon>Parageobacillus</taxon>
    </lineage>
</organism>
<dbReference type="AlphaFoldDB" id="A0A1B7KS51"/>
<evidence type="ECO:0000313" key="3">
    <source>
        <dbReference type="Proteomes" id="UP000078290"/>
    </source>
</evidence>
<evidence type="ECO:0000313" key="2">
    <source>
        <dbReference type="EMBL" id="OAT72880.1"/>
    </source>
</evidence>
<dbReference type="OrthoDB" id="2455619at2"/>
<sequence>MNGEIHIRFAQVEKKLRQLQNTTEALNISYLSSIAGGNELDVVRKLDELNGELRHLLEKYKTLLLSNIQSTFRSLDAMKETDQAISSSIIGKSQRGEE</sequence>
<keyword evidence="1" id="KW-0175">Coiled coil</keyword>
<dbReference type="Pfam" id="PF17279">
    <property type="entry name" value="DUF5344"/>
    <property type="match status" value="1"/>
</dbReference>
<protein>
    <recommendedName>
        <fullName evidence="4">YwqI/YxiC family protein</fullName>
    </recommendedName>
</protein>
<reference evidence="3" key="1">
    <citation type="submission" date="2016-05" db="EMBL/GenBank/DDBJ databases">
        <authorList>
            <person name="Wang W."/>
            <person name="Zhu L."/>
        </authorList>
    </citation>
    <scope>NUCLEOTIDE SEQUENCE [LARGE SCALE GENOMIC DNA]</scope>
    <source>
        <strain evidence="3">W-2</strain>
    </source>
</reference>
<comment type="caution">
    <text evidence="2">The sequence shown here is derived from an EMBL/GenBank/DDBJ whole genome shotgun (WGS) entry which is preliminary data.</text>
</comment>
<dbReference type="Proteomes" id="UP000078290">
    <property type="component" value="Unassembled WGS sequence"/>
</dbReference>
<accession>A0A1B7KS51</accession>
<dbReference type="EMBL" id="LXMA01000023">
    <property type="protein sequence ID" value="OAT72880.1"/>
    <property type="molecule type" value="Genomic_DNA"/>
</dbReference>
<feature type="coiled-coil region" evidence="1">
    <location>
        <begin position="9"/>
        <end position="66"/>
    </location>
</feature>
<gene>
    <name evidence="2" type="ORF">A7K69_08080</name>
</gene>
<dbReference type="InterPro" id="IPR046318">
    <property type="entry name" value="DUF5344"/>
</dbReference>